<accession>A0A143DH43</accession>
<dbReference type="Proteomes" id="UP000076066">
    <property type="component" value="Chromosome"/>
</dbReference>
<dbReference type="EMBL" id="CP014525">
    <property type="protein sequence ID" value="AMW35508.1"/>
    <property type="molecule type" value="Genomic_DNA"/>
</dbReference>
<feature type="region of interest" description="Disordered" evidence="1">
    <location>
        <begin position="1"/>
        <end position="25"/>
    </location>
</feature>
<dbReference type="AlphaFoldDB" id="A0A143DH43"/>
<evidence type="ECO:0000313" key="4">
    <source>
        <dbReference type="Proteomes" id="UP000076066"/>
    </source>
</evidence>
<organism evidence="3 4">
    <name type="scientific">Haematospirillum jordaniae</name>
    <dbReference type="NCBI Taxonomy" id="1549855"/>
    <lineage>
        <taxon>Bacteria</taxon>
        <taxon>Pseudomonadati</taxon>
        <taxon>Pseudomonadota</taxon>
        <taxon>Alphaproteobacteria</taxon>
        <taxon>Rhodospirillales</taxon>
        <taxon>Novispirillaceae</taxon>
        <taxon>Haematospirillum</taxon>
    </lineage>
</organism>
<dbReference type="InterPro" id="IPR036514">
    <property type="entry name" value="SGNH_hydro_sf"/>
</dbReference>
<keyword evidence="4" id="KW-1185">Reference proteome</keyword>
<protein>
    <recommendedName>
        <fullName evidence="2">SGNH hydrolase-type esterase domain-containing protein</fullName>
    </recommendedName>
</protein>
<dbReference type="Gene3D" id="3.40.50.1110">
    <property type="entry name" value="SGNH hydrolase"/>
    <property type="match status" value="1"/>
</dbReference>
<dbReference type="SUPFAM" id="SSF52266">
    <property type="entry name" value="SGNH hydrolase"/>
    <property type="match status" value="1"/>
</dbReference>
<dbReference type="STRING" id="1549855.AY555_03145"/>
<proteinExistence type="predicted"/>
<dbReference type="PANTHER" id="PTHR30383">
    <property type="entry name" value="THIOESTERASE 1/PROTEASE 1/LYSOPHOSPHOLIPASE L1"/>
    <property type="match status" value="1"/>
</dbReference>
<dbReference type="GO" id="GO:0004622">
    <property type="term" value="F:phosphatidylcholine lysophospholipase activity"/>
    <property type="evidence" value="ECO:0007669"/>
    <property type="project" value="TreeGrafter"/>
</dbReference>
<evidence type="ECO:0000259" key="2">
    <source>
        <dbReference type="Pfam" id="PF13472"/>
    </source>
</evidence>
<gene>
    <name evidence="3" type="ORF">AY555_03145</name>
</gene>
<dbReference type="InterPro" id="IPR051532">
    <property type="entry name" value="Ester_Hydrolysis_Enzymes"/>
</dbReference>
<dbReference type="InterPro" id="IPR013830">
    <property type="entry name" value="SGNH_hydro"/>
</dbReference>
<name>A0A143DH43_9PROT</name>
<evidence type="ECO:0000313" key="3">
    <source>
        <dbReference type="EMBL" id="AMW35508.1"/>
    </source>
</evidence>
<dbReference type="KEGG" id="hjo:AY555_03145"/>
<dbReference type="CDD" id="cd01822">
    <property type="entry name" value="Lysophospholipase_L1_like"/>
    <property type="match status" value="1"/>
</dbReference>
<sequence length="218" mass="23335">MLSPVNGTGHAVHAADTGPSSSRPRLMALGDSLMAGYNLPSGQSVPDQLARILEEKGMPVTMINAGVSGDTSAGGLARLDWMLKESPDIVMLGLGANDALRGIDPKDTRINLNTILHRLRRDNIAVLLLGMLAPPNMGKEYTTEFNAIFPELAVMHNVPLVPFFLDGVAGNPTLLQADGMHPTERGTEAIARHILPWVESLTATRKGAPREALDESHH</sequence>
<feature type="domain" description="SGNH hydrolase-type esterase" evidence="2">
    <location>
        <begin position="28"/>
        <end position="188"/>
    </location>
</feature>
<evidence type="ECO:0000256" key="1">
    <source>
        <dbReference type="SAM" id="MobiDB-lite"/>
    </source>
</evidence>
<reference evidence="3 4" key="1">
    <citation type="submission" date="2016-02" db="EMBL/GenBank/DDBJ databases">
        <title>Complete Genome of H5569, the type strain of the newly described species Haematospirillium jordaniae.</title>
        <authorList>
            <person name="Nicholson A.C."/>
            <person name="Humrighouse B.W."/>
            <person name="Loparov V."/>
            <person name="McQuiston J.R."/>
        </authorList>
    </citation>
    <scope>NUCLEOTIDE SEQUENCE [LARGE SCALE GENOMIC DNA]</scope>
    <source>
        <strain evidence="3 4">H5569</strain>
    </source>
</reference>
<dbReference type="PANTHER" id="PTHR30383:SF24">
    <property type="entry name" value="THIOESTERASE 1_PROTEASE 1_LYSOPHOSPHOLIPASE L1"/>
    <property type="match status" value="1"/>
</dbReference>
<dbReference type="Pfam" id="PF13472">
    <property type="entry name" value="Lipase_GDSL_2"/>
    <property type="match status" value="1"/>
</dbReference>